<dbReference type="InterPro" id="IPR009057">
    <property type="entry name" value="Homeodomain-like_sf"/>
</dbReference>
<feature type="region of interest" description="Disordered" evidence="3">
    <location>
        <begin position="196"/>
        <end position="222"/>
    </location>
</feature>
<evidence type="ECO:0000313" key="5">
    <source>
        <dbReference type="EMBL" id="MCL6421797.1"/>
    </source>
</evidence>
<dbReference type="PANTHER" id="PTHR30055:SF227">
    <property type="entry name" value="TRANSCRIPTIONAL REGULATORY PROTEIN (PROBABLY TETR-FAMILY)-RELATED"/>
    <property type="match status" value="1"/>
</dbReference>
<dbReference type="PANTHER" id="PTHR30055">
    <property type="entry name" value="HTH-TYPE TRANSCRIPTIONAL REGULATOR RUTR"/>
    <property type="match status" value="1"/>
</dbReference>
<dbReference type="RefSeq" id="WP_249736737.1">
    <property type="nucleotide sequence ID" value="NZ_JAKNCJ010000001.1"/>
</dbReference>
<accession>A0ABT0QVW5</accession>
<protein>
    <submittedName>
        <fullName evidence="5">TetR/AcrR family transcriptional regulator</fullName>
    </submittedName>
</protein>
<dbReference type="SUPFAM" id="SSF48498">
    <property type="entry name" value="Tetracyclin repressor-like, C-terminal domain"/>
    <property type="match status" value="1"/>
</dbReference>
<dbReference type="PROSITE" id="PS01081">
    <property type="entry name" value="HTH_TETR_1"/>
    <property type="match status" value="1"/>
</dbReference>
<organism evidence="5 6">
    <name type="scientific">Brachybacterium equifaecis</name>
    <dbReference type="NCBI Taxonomy" id="2910770"/>
    <lineage>
        <taxon>Bacteria</taxon>
        <taxon>Bacillati</taxon>
        <taxon>Actinomycetota</taxon>
        <taxon>Actinomycetes</taxon>
        <taxon>Micrococcales</taxon>
        <taxon>Dermabacteraceae</taxon>
        <taxon>Brachybacterium</taxon>
    </lineage>
</organism>
<dbReference type="Pfam" id="PF19344">
    <property type="entry name" value="TetR_C_32"/>
    <property type="match status" value="1"/>
</dbReference>
<evidence type="ECO:0000313" key="6">
    <source>
        <dbReference type="Proteomes" id="UP001203761"/>
    </source>
</evidence>
<dbReference type="Proteomes" id="UP001203761">
    <property type="component" value="Unassembled WGS sequence"/>
</dbReference>
<comment type="caution">
    <text evidence="5">The sequence shown here is derived from an EMBL/GenBank/DDBJ whole genome shotgun (WGS) entry which is preliminary data.</text>
</comment>
<dbReference type="SUPFAM" id="SSF46689">
    <property type="entry name" value="Homeodomain-like"/>
    <property type="match status" value="1"/>
</dbReference>
<dbReference type="InterPro" id="IPR050109">
    <property type="entry name" value="HTH-type_TetR-like_transc_reg"/>
</dbReference>
<keyword evidence="1 2" id="KW-0238">DNA-binding</keyword>
<feature type="domain" description="HTH tetR-type" evidence="4">
    <location>
        <begin position="4"/>
        <end position="64"/>
    </location>
</feature>
<dbReference type="Pfam" id="PF00440">
    <property type="entry name" value="TetR_N"/>
    <property type="match status" value="1"/>
</dbReference>
<dbReference type="PROSITE" id="PS50977">
    <property type="entry name" value="HTH_TETR_2"/>
    <property type="match status" value="1"/>
</dbReference>
<evidence type="ECO:0000259" key="4">
    <source>
        <dbReference type="PROSITE" id="PS50977"/>
    </source>
</evidence>
<dbReference type="InterPro" id="IPR045823">
    <property type="entry name" value="TetR_C_32"/>
</dbReference>
<dbReference type="InterPro" id="IPR001647">
    <property type="entry name" value="HTH_TetR"/>
</dbReference>
<dbReference type="Gene3D" id="1.10.357.10">
    <property type="entry name" value="Tetracycline Repressor, domain 2"/>
    <property type="match status" value="1"/>
</dbReference>
<dbReference type="EMBL" id="JAKNCJ010000001">
    <property type="protein sequence ID" value="MCL6421797.1"/>
    <property type="molecule type" value="Genomic_DNA"/>
</dbReference>
<dbReference type="InterPro" id="IPR023772">
    <property type="entry name" value="DNA-bd_HTH_TetR-type_CS"/>
</dbReference>
<proteinExistence type="predicted"/>
<sequence length="222" mass="24564">MSGRERREQLLEIGRSVFAQKGFEATSVEEIASRAGVSKPIVYEHFGGKEGLYAVIVDRETSALLGALESALEDPSAHPRRLMEQAALAFLTYIDEREDGFRILAQDSPAFRASGSYSSVLGDIAAKVSWILAAQLRPRKYPVRDAEIYAQMLVGMVAFTGQWWLESRRPSKEEVAARMVNLSWYGLAQLEKKPELMRRSDARSVGQATPGPRTQLPGAPPP</sequence>
<gene>
    <name evidence="5" type="ORF">Bequi_00100</name>
</gene>
<reference evidence="5" key="1">
    <citation type="submission" date="2022-02" db="EMBL/GenBank/DDBJ databases">
        <authorList>
            <person name="Lee M."/>
            <person name="Kim S.-J."/>
            <person name="Jung M.-Y."/>
        </authorList>
    </citation>
    <scope>NUCLEOTIDE SEQUENCE</scope>
    <source>
        <strain evidence="5">JHP9</strain>
    </source>
</reference>
<evidence type="ECO:0000256" key="1">
    <source>
        <dbReference type="ARBA" id="ARBA00023125"/>
    </source>
</evidence>
<keyword evidence="6" id="KW-1185">Reference proteome</keyword>
<evidence type="ECO:0000256" key="3">
    <source>
        <dbReference type="SAM" id="MobiDB-lite"/>
    </source>
</evidence>
<feature type="DNA-binding region" description="H-T-H motif" evidence="2">
    <location>
        <begin position="27"/>
        <end position="46"/>
    </location>
</feature>
<dbReference type="InterPro" id="IPR036271">
    <property type="entry name" value="Tet_transcr_reg_TetR-rel_C_sf"/>
</dbReference>
<evidence type="ECO:0000256" key="2">
    <source>
        <dbReference type="PROSITE-ProRule" id="PRU00335"/>
    </source>
</evidence>
<dbReference type="PRINTS" id="PR00455">
    <property type="entry name" value="HTHTETR"/>
</dbReference>
<name>A0ABT0QVW5_9MICO</name>